<gene>
    <name evidence="1" type="ORF">Ga0061069_1092</name>
</gene>
<dbReference type="RefSeq" id="WP_055451266.1">
    <property type="nucleotide sequence ID" value="NZ_CYHF01000009.1"/>
</dbReference>
<evidence type="ECO:0008006" key="3">
    <source>
        <dbReference type="Google" id="ProtNLM"/>
    </source>
</evidence>
<dbReference type="AlphaFoldDB" id="A0A0K6I7P7"/>
<dbReference type="InterPro" id="IPR021322">
    <property type="entry name" value="DUF2924"/>
</dbReference>
<dbReference type="OrthoDB" id="8594067at2"/>
<accession>A0A0K6I7P7</accession>
<name>A0A0K6I7P7_9BURK</name>
<dbReference type="EMBL" id="CYHF01000009">
    <property type="protein sequence ID" value="CUA99145.1"/>
    <property type="molecule type" value="Genomic_DNA"/>
</dbReference>
<dbReference type="Pfam" id="PF11149">
    <property type="entry name" value="DUF2924"/>
    <property type="match status" value="1"/>
</dbReference>
<proteinExistence type="predicted"/>
<reference evidence="2" key="1">
    <citation type="submission" date="2015-08" db="EMBL/GenBank/DDBJ databases">
        <authorList>
            <person name="Varghese N."/>
        </authorList>
    </citation>
    <scope>NUCLEOTIDE SEQUENCE [LARGE SCALE GENOMIC DNA]</scope>
    <source>
        <strain evidence="2">DSM 18181</strain>
    </source>
</reference>
<dbReference type="GeneID" id="92818744"/>
<sequence>MTAHATSPTPASVAARVAAIPHLSMDDLWALWDDHFDERPNHHHRVWLESRLAYRMQERAFGGLKPSLRKKLEEVGETGILPKQLRGDSQRLLPGTVLTRIYDDIEHRVLVRGSNDFEYQGQRFKSLSAVAKRITGSHWSGPVFFGLKAPASKKGAA</sequence>
<evidence type="ECO:0000313" key="2">
    <source>
        <dbReference type="Proteomes" id="UP000183649"/>
    </source>
</evidence>
<dbReference type="STRING" id="339866.GCA_001418255_02400"/>
<protein>
    <recommendedName>
        <fullName evidence="3">DUF2924 domain-containing protein</fullName>
    </recommendedName>
</protein>
<keyword evidence="2" id="KW-1185">Reference proteome</keyword>
<evidence type="ECO:0000313" key="1">
    <source>
        <dbReference type="EMBL" id="CUA99145.1"/>
    </source>
</evidence>
<dbReference type="Proteomes" id="UP000183649">
    <property type="component" value="Unassembled WGS sequence"/>
</dbReference>
<organism evidence="1 2">
    <name type="scientific">Thiomonas bhubaneswarensis</name>
    <dbReference type="NCBI Taxonomy" id="339866"/>
    <lineage>
        <taxon>Bacteria</taxon>
        <taxon>Pseudomonadati</taxon>
        <taxon>Pseudomonadota</taxon>
        <taxon>Betaproteobacteria</taxon>
        <taxon>Burkholderiales</taxon>
        <taxon>Thiomonas</taxon>
    </lineage>
</organism>